<feature type="region of interest" description="Disordered" evidence="1">
    <location>
        <begin position="1"/>
        <end position="37"/>
    </location>
</feature>
<evidence type="ECO:0000313" key="4">
    <source>
        <dbReference type="Proteomes" id="UP001549119"/>
    </source>
</evidence>
<keyword evidence="2" id="KW-0812">Transmembrane</keyword>
<protein>
    <submittedName>
        <fullName evidence="3">Uncharacterized protein</fullName>
    </submittedName>
</protein>
<gene>
    <name evidence="3" type="ORF">ABIC20_000591</name>
</gene>
<name>A0ABV2N9X5_9HYPH</name>
<dbReference type="Proteomes" id="UP001549119">
    <property type="component" value="Unassembled WGS sequence"/>
</dbReference>
<sequence length="129" mass="13105">MQSPDDRSRTTFGKRRTVETAPGAQAGAQVGSQVGSTAARVARAKPSRTAGPLPWALRVAGLAGIVAVIGAYQLARLSRPDAALPGAALATAALPPMAEPETTGALAARSARSTRLDPCAVPAVDRLRP</sequence>
<evidence type="ECO:0000256" key="1">
    <source>
        <dbReference type="SAM" id="MobiDB-lite"/>
    </source>
</evidence>
<keyword evidence="2" id="KW-0472">Membrane</keyword>
<reference evidence="3 4" key="1">
    <citation type="submission" date="2024-06" db="EMBL/GenBank/DDBJ databases">
        <title>Genomics of switchgrass bacterial isolates.</title>
        <authorList>
            <person name="Shade A."/>
        </authorList>
    </citation>
    <scope>NUCLEOTIDE SEQUENCE [LARGE SCALE GENOMIC DNA]</scope>
    <source>
        <strain evidence="3 4">PvP084</strain>
    </source>
</reference>
<dbReference type="EMBL" id="JBEPNW010000002">
    <property type="protein sequence ID" value="MET3863282.1"/>
    <property type="molecule type" value="Genomic_DNA"/>
</dbReference>
<evidence type="ECO:0000256" key="2">
    <source>
        <dbReference type="SAM" id="Phobius"/>
    </source>
</evidence>
<organism evidence="3 4">
    <name type="scientific">Methylobacterium radiotolerans</name>
    <dbReference type="NCBI Taxonomy" id="31998"/>
    <lineage>
        <taxon>Bacteria</taxon>
        <taxon>Pseudomonadati</taxon>
        <taxon>Pseudomonadota</taxon>
        <taxon>Alphaproteobacteria</taxon>
        <taxon>Hyphomicrobiales</taxon>
        <taxon>Methylobacteriaceae</taxon>
        <taxon>Methylobacterium</taxon>
    </lineage>
</organism>
<evidence type="ECO:0000313" key="3">
    <source>
        <dbReference type="EMBL" id="MET3863282.1"/>
    </source>
</evidence>
<feature type="transmembrane region" description="Helical" evidence="2">
    <location>
        <begin position="55"/>
        <end position="75"/>
    </location>
</feature>
<keyword evidence="4" id="KW-1185">Reference proteome</keyword>
<dbReference type="GeneID" id="6137017"/>
<keyword evidence="2" id="KW-1133">Transmembrane helix</keyword>
<proteinExistence type="predicted"/>
<dbReference type="RefSeq" id="WP_012318002.1">
    <property type="nucleotide sequence ID" value="NZ_BJXP01000071.1"/>
</dbReference>
<comment type="caution">
    <text evidence="3">The sequence shown here is derived from an EMBL/GenBank/DDBJ whole genome shotgun (WGS) entry which is preliminary data.</text>
</comment>
<accession>A0ABV2N9X5</accession>